<keyword evidence="2" id="KW-1185">Reference proteome</keyword>
<dbReference type="AlphaFoldDB" id="A0A3P8CQH5"/>
<organism evidence="1 2">
    <name type="scientific">Schistosoma margrebowiei</name>
    <dbReference type="NCBI Taxonomy" id="48269"/>
    <lineage>
        <taxon>Eukaryota</taxon>
        <taxon>Metazoa</taxon>
        <taxon>Spiralia</taxon>
        <taxon>Lophotrochozoa</taxon>
        <taxon>Platyhelminthes</taxon>
        <taxon>Trematoda</taxon>
        <taxon>Digenea</taxon>
        <taxon>Strigeidida</taxon>
        <taxon>Schistosomatoidea</taxon>
        <taxon>Schistosomatidae</taxon>
        <taxon>Schistosoma</taxon>
    </lineage>
</organism>
<protein>
    <submittedName>
        <fullName evidence="1">Uncharacterized protein</fullName>
    </submittedName>
</protein>
<name>A0A3P8CQH5_9TREM</name>
<evidence type="ECO:0000313" key="2">
    <source>
        <dbReference type="Proteomes" id="UP000277204"/>
    </source>
</evidence>
<sequence length="50" mass="5812">MPLACQYQTPVDTPVHKPTNLHFDMVQLLKHPQKPNNRLVVFLILLSLVY</sequence>
<gene>
    <name evidence="1" type="ORF">SMRZ_LOCUS22100</name>
</gene>
<reference evidence="1 2" key="1">
    <citation type="submission" date="2018-11" db="EMBL/GenBank/DDBJ databases">
        <authorList>
            <consortium name="Pathogen Informatics"/>
        </authorList>
    </citation>
    <scope>NUCLEOTIDE SEQUENCE [LARGE SCALE GENOMIC DNA]</scope>
    <source>
        <strain evidence="1 2">Zambia</strain>
    </source>
</reference>
<proteinExistence type="predicted"/>
<accession>A0A3P8CQH5</accession>
<evidence type="ECO:0000313" key="1">
    <source>
        <dbReference type="EMBL" id="VDP41957.1"/>
    </source>
</evidence>
<dbReference type="EMBL" id="UZAI01018995">
    <property type="protein sequence ID" value="VDP41957.1"/>
    <property type="molecule type" value="Genomic_DNA"/>
</dbReference>
<dbReference type="Proteomes" id="UP000277204">
    <property type="component" value="Unassembled WGS sequence"/>
</dbReference>